<dbReference type="EMBL" id="RSCJ01000018">
    <property type="protein sequence ID" value="RUR77000.1"/>
    <property type="molecule type" value="Genomic_DNA"/>
</dbReference>
<gene>
    <name evidence="1" type="ORF">PCC6912_39590</name>
</gene>
<dbReference type="RefSeq" id="WP_016879424.1">
    <property type="nucleotide sequence ID" value="NZ_AJLN01000059.1"/>
</dbReference>
<sequence length="249" mass="28858">MDIDGAIAYIRKWRHEQNLDAFSPQQEREEASKLLLQKGYDIPKIIITEVGVMKLEDGVFQIIKKEQPDAIAQTEESESKLPEPVVEKPVYWSPQDKREFWCEKLKLFVRMTGDLNADGTYWVIQSGEGTFRRYPVKAEDLVLKENAPKEIPTSDFLLINSASWSDIKNCLVNKFIPSYPWSKKGDKQPNQIREDMLAIAKSRKQGLASFIEEERNLGRFEDAQNFVLRMNVAYESFPWGDFAQLLDFN</sequence>
<evidence type="ECO:0000313" key="1">
    <source>
        <dbReference type="EMBL" id="RUR77000.1"/>
    </source>
</evidence>
<dbReference type="STRING" id="211165.GCA_000317285_01771"/>
<keyword evidence="2" id="KW-1185">Reference proteome</keyword>
<evidence type="ECO:0000313" key="2">
    <source>
        <dbReference type="Proteomes" id="UP000268857"/>
    </source>
</evidence>
<reference evidence="1 2" key="1">
    <citation type="journal article" date="2019" name="Genome Biol. Evol.">
        <title>Day and night: Metabolic profiles and evolutionary relationships of six axenic non-marine cyanobacteria.</title>
        <authorList>
            <person name="Will S.E."/>
            <person name="Henke P."/>
            <person name="Boedeker C."/>
            <person name="Huang S."/>
            <person name="Brinkmann H."/>
            <person name="Rohde M."/>
            <person name="Jarek M."/>
            <person name="Friedl T."/>
            <person name="Seufert S."/>
            <person name="Schumacher M."/>
            <person name="Overmann J."/>
            <person name="Neumann-Schaal M."/>
            <person name="Petersen J."/>
        </authorList>
    </citation>
    <scope>NUCLEOTIDE SEQUENCE [LARGE SCALE GENOMIC DNA]</scope>
    <source>
        <strain evidence="1 2">PCC 6912</strain>
    </source>
</reference>
<name>A0A433N673_CHLFR</name>
<accession>A0A433N673</accession>
<dbReference type="AlphaFoldDB" id="A0A433N673"/>
<proteinExistence type="predicted"/>
<dbReference type="Proteomes" id="UP000268857">
    <property type="component" value="Unassembled WGS sequence"/>
</dbReference>
<organism evidence="1 2">
    <name type="scientific">Chlorogloeopsis fritschii PCC 6912</name>
    <dbReference type="NCBI Taxonomy" id="211165"/>
    <lineage>
        <taxon>Bacteria</taxon>
        <taxon>Bacillati</taxon>
        <taxon>Cyanobacteriota</taxon>
        <taxon>Cyanophyceae</taxon>
        <taxon>Nostocales</taxon>
        <taxon>Chlorogloeopsidaceae</taxon>
        <taxon>Chlorogloeopsis</taxon>
    </lineage>
</organism>
<protein>
    <submittedName>
        <fullName evidence="1">Uncharacterized protein</fullName>
    </submittedName>
</protein>
<comment type="caution">
    <text evidence="1">The sequence shown here is derived from an EMBL/GenBank/DDBJ whole genome shotgun (WGS) entry which is preliminary data.</text>
</comment>